<evidence type="ECO:0000313" key="4">
    <source>
        <dbReference type="Proteomes" id="UP000479710"/>
    </source>
</evidence>
<dbReference type="PANTHER" id="PTHR33784">
    <property type="entry name" value="OS05G0482100 PROTEIN"/>
    <property type="match status" value="1"/>
</dbReference>
<protein>
    <recommendedName>
        <fullName evidence="2">At2g35280-like TPR domain-containing protein</fullName>
    </recommendedName>
</protein>
<organism evidence="3 4">
    <name type="scientific">Oryza meyeriana var. granulata</name>
    <dbReference type="NCBI Taxonomy" id="110450"/>
    <lineage>
        <taxon>Eukaryota</taxon>
        <taxon>Viridiplantae</taxon>
        <taxon>Streptophyta</taxon>
        <taxon>Embryophyta</taxon>
        <taxon>Tracheophyta</taxon>
        <taxon>Spermatophyta</taxon>
        <taxon>Magnoliopsida</taxon>
        <taxon>Liliopsida</taxon>
        <taxon>Poales</taxon>
        <taxon>Poaceae</taxon>
        <taxon>BOP clade</taxon>
        <taxon>Oryzoideae</taxon>
        <taxon>Oryzeae</taxon>
        <taxon>Oryzinae</taxon>
        <taxon>Oryza</taxon>
        <taxon>Oryza meyeriana</taxon>
    </lineage>
</organism>
<name>A0A6G1EIZ8_9ORYZ</name>
<feature type="transmembrane region" description="Helical" evidence="1">
    <location>
        <begin position="86"/>
        <end position="112"/>
    </location>
</feature>
<dbReference type="InterPro" id="IPR040338">
    <property type="entry name" value="At1g67623-like"/>
</dbReference>
<keyword evidence="1" id="KW-0812">Transmembrane</keyword>
<sequence>MAARTKQMKRRSSAPVMMRKELALCHDNVVHIAGIVAATSPEPIDDLINLRATCKAMHAATKERDVGRRVPLERLDRMKWLENERYLAVVNHLVGAGNPGAFFIVGVTLVFASQDIKQGLLFLDKAASAGHKAAAYVLGLLLYKSDEARAAGKKYISQVEGDDGEAVAGAGARRTNRECQQCRKMPRMRFGR</sequence>
<keyword evidence="1" id="KW-0472">Membrane</keyword>
<dbReference type="OrthoDB" id="681586at2759"/>
<dbReference type="PANTHER" id="PTHR33784:SF10">
    <property type="entry name" value="F-BOX PROTEIN"/>
    <property type="match status" value="1"/>
</dbReference>
<dbReference type="AlphaFoldDB" id="A0A6G1EIZ8"/>
<evidence type="ECO:0000256" key="1">
    <source>
        <dbReference type="SAM" id="Phobius"/>
    </source>
</evidence>
<feature type="domain" description="At2g35280-like TPR" evidence="2">
    <location>
        <begin position="80"/>
        <end position="163"/>
    </location>
</feature>
<dbReference type="Pfam" id="PF23310">
    <property type="entry name" value="TPR_27"/>
    <property type="match status" value="1"/>
</dbReference>
<keyword evidence="1" id="KW-1133">Transmembrane helix</keyword>
<comment type="caution">
    <text evidence="3">The sequence shown here is derived from an EMBL/GenBank/DDBJ whole genome shotgun (WGS) entry which is preliminary data.</text>
</comment>
<dbReference type="InterPro" id="IPR057136">
    <property type="entry name" value="At2g35280_TPR_dom"/>
</dbReference>
<evidence type="ECO:0000313" key="3">
    <source>
        <dbReference type="EMBL" id="KAF0924566.1"/>
    </source>
</evidence>
<proteinExistence type="predicted"/>
<evidence type="ECO:0000259" key="2">
    <source>
        <dbReference type="Pfam" id="PF23310"/>
    </source>
</evidence>
<accession>A0A6G1EIZ8</accession>
<dbReference type="Proteomes" id="UP000479710">
    <property type="component" value="Unassembled WGS sequence"/>
</dbReference>
<dbReference type="EMBL" id="SPHZ02000003">
    <property type="protein sequence ID" value="KAF0924566.1"/>
    <property type="molecule type" value="Genomic_DNA"/>
</dbReference>
<reference evidence="3 4" key="1">
    <citation type="submission" date="2019-11" db="EMBL/GenBank/DDBJ databases">
        <title>Whole genome sequence of Oryza granulata.</title>
        <authorList>
            <person name="Li W."/>
        </authorList>
    </citation>
    <scope>NUCLEOTIDE SEQUENCE [LARGE SCALE GENOMIC DNA]</scope>
    <source>
        <strain evidence="4">cv. Menghai</strain>
        <tissue evidence="3">Leaf</tissue>
    </source>
</reference>
<keyword evidence="4" id="KW-1185">Reference proteome</keyword>
<dbReference type="SUPFAM" id="SSF81901">
    <property type="entry name" value="HCP-like"/>
    <property type="match status" value="1"/>
</dbReference>
<gene>
    <name evidence="3" type="ORF">E2562_010205</name>
</gene>